<dbReference type="GO" id="GO:0016410">
    <property type="term" value="F:N-acyltransferase activity"/>
    <property type="evidence" value="ECO:0007669"/>
    <property type="project" value="InterPro"/>
</dbReference>
<dbReference type="Gene3D" id="2.160.10.10">
    <property type="entry name" value="Hexapeptide repeat proteins"/>
    <property type="match status" value="1"/>
</dbReference>
<keyword evidence="2 7" id="KW-0441">Lipid A biosynthesis</keyword>
<dbReference type="CDD" id="cd03352">
    <property type="entry name" value="LbH_LpxD"/>
    <property type="match status" value="1"/>
</dbReference>
<feature type="compositionally biased region" description="Polar residues" evidence="8">
    <location>
        <begin position="338"/>
        <end position="347"/>
    </location>
</feature>
<dbReference type="GO" id="GO:0043886">
    <property type="term" value="F:structural constituent of carboxysome shell"/>
    <property type="evidence" value="ECO:0007669"/>
    <property type="project" value="UniProtKB-ARBA"/>
</dbReference>
<feature type="region of interest" description="Disordered" evidence="8">
    <location>
        <begin position="338"/>
        <end position="358"/>
    </location>
</feature>
<dbReference type="SUPFAM" id="SSF51161">
    <property type="entry name" value="Trimeric LpxA-like enzymes"/>
    <property type="match status" value="1"/>
</dbReference>
<dbReference type="NCBIfam" id="TIGR01853">
    <property type="entry name" value="lipid_A_lpxD"/>
    <property type="match status" value="1"/>
</dbReference>
<comment type="function">
    <text evidence="7">Catalyzes the N-acylation of UDP-3-O-acylglucosamine using 3-hydroxyacyl-ACP as the acyl donor. Is involved in the biosynthesis of lipid A, a phosphorylated glycolipid that anchors the lipopolysaccharide to the outer membrane of the cell.</text>
</comment>
<dbReference type="EMBL" id="AP018316">
    <property type="protein sequence ID" value="BAZ87576.1"/>
    <property type="molecule type" value="Genomic_DNA"/>
</dbReference>
<comment type="subunit">
    <text evidence="7">Homotrimer.</text>
</comment>
<evidence type="ECO:0000256" key="4">
    <source>
        <dbReference type="ARBA" id="ARBA00022737"/>
    </source>
</evidence>
<keyword evidence="6 7" id="KW-0012">Acyltransferase</keyword>
<evidence type="ECO:0000256" key="5">
    <source>
        <dbReference type="ARBA" id="ARBA00023098"/>
    </source>
</evidence>
<evidence type="ECO:0000256" key="8">
    <source>
        <dbReference type="SAM" id="MobiDB-lite"/>
    </source>
</evidence>
<comment type="similarity">
    <text evidence="7">Belongs to the transferase hexapeptide repeat family. LpxD subfamily.</text>
</comment>
<sequence>MKFSEILNQLGDYITESSPNIDLEITGVAAIDEAISGTLSYVEGAKFSALLNSTGASAVILPPDEKLQNQAREKGLAWLSTTQPRLVFAKAIALFYQPYRPTPEIHPSAVIHPNAKIGDDVYIGAHVVISANVEIANHAIIHPNVVIYPEVQIGDRTTLHANCTIHERSQIGADCVIHSGAVIGAEGFGFVPTRTGWLKMEQSGYTVLEDGVEVGCNTAVDRPAVGETRIGKNTKIDNLVQIGHGSQIGSGCAIAGQTGMAGGVKIGNRVILAGQVGIANQAKIGDGAMASAQTGILKDVAPGEIVSGSPAIPHKLYLKASAIYSRLPEIYQNLKKLQNRSQESGVRSQEEERRKKEE</sequence>
<evidence type="ECO:0000256" key="1">
    <source>
        <dbReference type="ARBA" id="ARBA00022516"/>
    </source>
</evidence>
<evidence type="ECO:0000313" key="11">
    <source>
        <dbReference type="EMBL" id="BAZ87576.1"/>
    </source>
</evidence>
<evidence type="ECO:0000259" key="9">
    <source>
        <dbReference type="Pfam" id="PF04613"/>
    </source>
</evidence>
<evidence type="ECO:0000259" key="10">
    <source>
        <dbReference type="Pfam" id="PF25087"/>
    </source>
</evidence>
<dbReference type="GO" id="GO:0009245">
    <property type="term" value="P:lipid A biosynthetic process"/>
    <property type="evidence" value="ECO:0007669"/>
    <property type="project" value="UniProtKB-UniRule"/>
</dbReference>
<feature type="domain" description="Mannose-1-phosphate guanyltransferase C-terminal" evidence="10">
    <location>
        <begin position="106"/>
        <end position="186"/>
    </location>
</feature>
<evidence type="ECO:0000256" key="7">
    <source>
        <dbReference type="HAMAP-Rule" id="MF_00523"/>
    </source>
</evidence>
<dbReference type="InterPro" id="IPR020573">
    <property type="entry name" value="UDP_GlcNAc_AcTrfase_non-rep"/>
</dbReference>
<dbReference type="KEGG" id="dcm:NIES806_38060"/>
<dbReference type="PANTHER" id="PTHR43378">
    <property type="entry name" value="UDP-3-O-ACYLGLUCOSAMINE N-ACYLTRANSFERASE"/>
    <property type="match status" value="1"/>
</dbReference>
<dbReference type="InterPro" id="IPR056729">
    <property type="entry name" value="GMPPB_C"/>
</dbReference>
<evidence type="ECO:0000256" key="2">
    <source>
        <dbReference type="ARBA" id="ARBA00022556"/>
    </source>
</evidence>
<dbReference type="AlphaFoldDB" id="A0A1Z4V7P6"/>
<dbReference type="GO" id="GO:0031470">
    <property type="term" value="C:carboxysome"/>
    <property type="evidence" value="ECO:0007669"/>
    <property type="project" value="UniProtKB-ARBA"/>
</dbReference>
<reference evidence="11 12" key="1">
    <citation type="submission" date="2017-06" db="EMBL/GenBank/DDBJ databases">
        <title>Genome sequencing of cyanobaciteial culture collection at National Institute for Environmental Studies (NIES).</title>
        <authorList>
            <person name="Hirose Y."/>
            <person name="Shimura Y."/>
            <person name="Fujisawa T."/>
            <person name="Nakamura Y."/>
            <person name="Kawachi M."/>
        </authorList>
    </citation>
    <scope>NUCLEOTIDE SEQUENCE [LARGE SCALE GENOMIC DNA]</scope>
    <source>
        <strain evidence="11 12">NIES-806</strain>
    </source>
</reference>
<keyword evidence="3 7" id="KW-0808">Transferase</keyword>
<dbReference type="NCBIfam" id="NF002060">
    <property type="entry name" value="PRK00892.1"/>
    <property type="match status" value="1"/>
</dbReference>
<dbReference type="Pfam" id="PF25087">
    <property type="entry name" value="GMPPB_C"/>
    <property type="match status" value="1"/>
</dbReference>
<evidence type="ECO:0000313" key="12">
    <source>
        <dbReference type="Proteomes" id="UP000218702"/>
    </source>
</evidence>
<feature type="active site" description="Proton acceptor" evidence="7">
    <location>
        <position position="244"/>
    </location>
</feature>
<protein>
    <recommendedName>
        <fullName evidence="7">UDP-3-O-acylglucosamine N-acyltransferase</fullName>
        <ecNumber evidence="7">2.3.1.191</ecNumber>
    </recommendedName>
</protein>
<keyword evidence="4 7" id="KW-0677">Repeat</keyword>
<evidence type="ECO:0000256" key="3">
    <source>
        <dbReference type="ARBA" id="ARBA00022679"/>
    </source>
</evidence>
<evidence type="ECO:0000256" key="6">
    <source>
        <dbReference type="ARBA" id="ARBA00023315"/>
    </source>
</evidence>
<dbReference type="RefSeq" id="WP_096669676.1">
    <property type="nucleotide sequence ID" value="NZ_AP018316.1"/>
</dbReference>
<dbReference type="EC" id="2.3.1.191" evidence="7"/>
<dbReference type="Pfam" id="PF04613">
    <property type="entry name" value="LpxD"/>
    <property type="match status" value="1"/>
</dbReference>
<comment type="catalytic activity">
    <reaction evidence="7">
        <text>a UDP-3-O-[(3R)-3-hydroxyacyl]-alpha-D-glucosamine + a (3R)-hydroxyacyl-[ACP] = a UDP-2-N,3-O-bis[(3R)-3-hydroxyacyl]-alpha-D-glucosamine + holo-[ACP] + H(+)</text>
        <dbReference type="Rhea" id="RHEA:53836"/>
        <dbReference type="Rhea" id="RHEA-COMP:9685"/>
        <dbReference type="Rhea" id="RHEA-COMP:9945"/>
        <dbReference type="ChEBI" id="CHEBI:15378"/>
        <dbReference type="ChEBI" id="CHEBI:64479"/>
        <dbReference type="ChEBI" id="CHEBI:78827"/>
        <dbReference type="ChEBI" id="CHEBI:137740"/>
        <dbReference type="ChEBI" id="CHEBI:137748"/>
        <dbReference type="EC" id="2.3.1.191"/>
    </reaction>
</comment>
<feature type="compositionally biased region" description="Basic and acidic residues" evidence="8">
    <location>
        <begin position="348"/>
        <end position="358"/>
    </location>
</feature>
<dbReference type="PANTHER" id="PTHR43378:SF2">
    <property type="entry name" value="UDP-3-O-ACYLGLUCOSAMINE N-ACYLTRANSFERASE 1, MITOCHONDRIAL-RELATED"/>
    <property type="match status" value="1"/>
</dbReference>
<proteinExistence type="inferred from homology"/>
<keyword evidence="12" id="KW-1185">Reference proteome</keyword>
<dbReference type="Proteomes" id="UP000218702">
    <property type="component" value="Chromosome"/>
</dbReference>
<dbReference type="InterPro" id="IPR007691">
    <property type="entry name" value="LpxD"/>
</dbReference>
<keyword evidence="1 7" id="KW-0444">Lipid biosynthesis</keyword>
<dbReference type="HAMAP" id="MF_00523">
    <property type="entry name" value="LpxD"/>
    <property type="match status" value="1"/>
</dbReference>
<dbReference type="UniPathway" id="UPA00973"/>
<keyword evidence="5 7" id="KW-0443">Lipid metabolism</keyword>
<dbReference type="Pfam" id="PF00132">
    <property type="entry name" value="Hexapep"/>
    <property type="match status" value="1"/>
</dbReference>
<dbReference type="InterPro" id="IPR001451">
    <property type="entry name" value="Hexapep"/>
</dbReference>
<comment type="pathway">
    <text evidence="7">Bacterial outer membrane biogenesis; LPS lipid A biosynthesis.</text>
</comment>
<dbReference type="Gene3D" id="3.40.1390.10">
    <property type="entry name" value="MurE/MurF, N-terminal domain"/>
    <property type="match status" value="1"/>
</dbReference>
<organism evidence="11 12">
    <name type="scientific">Dolichospermum compactum NIES-806</name>
    <dbReference type="NCBI Taxonomy" id="1973481"/>
    <lineage>
        <taxon>Bacteria</taxon>
        <taxon>Bacillati</taxon>
        <taxon>Cyanobacteriota</taxon>
        <taxon>Cyanophyceae</taxon>
        <taxon>Nostocales</taxon>
        <taxon>Aphanizomenonaceae</taxon>
        <taxon>Dolichospermum</taxon>
        <taxon>Dolichospermum compactum</taxon>
    </lineage>
</organism>
<dbReference type="GO" id="GO:0103118">
    <property type="term" value="F:UDP-3-O-[(3R)-3-hydroxyacyl]-glucosamine N-acyltransferase activity"/>
    <property type="evidence" value="ECO:0007669"/>
    <property type="project" value="UniProtKB-EC"/>
</dbReference>
<gene>
    <name evidence="7" type="primary">lpxD</name>
    <name evidence="11" type="ORF">NIES806_38060</name>
</gene>
<feature type="domain" description="UDP-3-O-[3-hydroxymyristoyl] glucosamine N-acyltransferase non-repeat region" evidence="9">
    <location>
        <begin position="22"/>
        <end position="94"/>
    </location>
</feature>
<dbReference type="InterPro" id="IPR011004">
    <property type="entry name" value="Trimer_LpxA-like_sf"/>
</dbReference>
<dbReference type="GO" id="GO:0016020">
    <property type="term" value="C:membrane"/>
    <property type="evidence" value="ECO:0007669"/>
    <property type="project" value="GOC"/>
</dbReference>
<accession>A0A1Z4V7P6</accession>
<dbReference type="OrthoDB" id="9784739at2"/>
<name>A0A1Z4V7P6_9CYAN</name>